<comment type="subcellular location">
    <subcellularLocation>
        <location evidence="3">Cytoplasm</location>
    </subcellularLocation>
    <subcellularLocation>
        <location evidence="2">Mitochondrion</location>
    </subcellularLocation>
    <subcellularLocation>
        <location evidence="1">Nucleus</location>
    </subcellularLocation>
</comment>
<evidence type="ECO:0000256" key="3">
    <source>
        <dbReference type="ARBA" id="ARBA00004496"/>
    </source>
</evidence>
<keyword evidence="8" id="KW-0391">Immunity</keyword>
<protein>
    <recommendedName>
        <fullName evidence="5">Evolutionarily conserved signaling intermediate in Toll pathway, mitochondrial</fullName>
    </recommendedName>
</protein>
<dbReference type="PANTHER" id="PTHR13113:SF1">
    <property type="entry name" value="EVOLUTIONARILY CONSERVED SIGNALING INTERMEDIATE IN TOLL PATHWAY, MITOCHONDRIAL"/>
    <property type="match status" value="1"/>
</dbReference>
<dbReference type="PANTHER" id="PTHR13113">
    <property type="entry name" value="ECSIT EVOLUTIONARILY CONSERVED SIGNALING INTERMEDIATE IN TOLL PATHWAYS"/>
    <property type="match status" value="1"/>
</dbReference>
<keyword evidence="10" id="KW-0496">Mitochondrion</keyword>
<dbReference type="Pfam" id="PF14784">
    <property type="entry name" value="ECSIT_C"/>
    <property type="match status" value="1"/>
</dbReference>
<evidence type="ECO:0000256" key="8">
    <source>
        <dbReference type="ARBA" id="ARBA00022859"/>
    </source>
</evidence>
<evidence type="ECO:0000256" key="2">
    <source>
        <dbReference type="ARBA" id="ARBA00004173"/>
    </source>
</evidence>
<keyword evidence="11" id="KW-0539">Nucleus</keyword>
<dbReference type="Pfam" id="PF06239">
    <property type="entry name" value="ECSIT_N"/>
    <property type="match status" value="1"/>
</dbReference>
<evidence type="ECO:0000256" key="7">
    <source>
        <dbReference type="ARBA" id="ARBA00022588"/>
    </source>
</evidence>
<name>A0A6V7HFC9_9HYME</name>
<dbReference type="GO" id="GO:0005739">
    <property type="term" value="C:mitochondrion"/>
    <property type="evidence" value="ECO:0007669"/>
    <property type="project" value="UniProtKB-SubCell"/>
</dbReference>
<comment type="caution">
    <text evidence="13">The sequence shown here is derived from an EMBL/GenBank/DDBJ whole genome shotgun (WGS) entry which is preliminary data.</text>
</comment>
<dbReference type="OrthoDB" id="10064298at2759"/>
<dbReference type="InterPro" id="IPR046448">
    <property type="entry name" value="ECSIT_N"/>
</dbReference>
<dbReference type="AlphaFoldDB" id="A0A6V7HFC9"/>
<evidence type="ECO:0000256" key="6">
    <source>
        <dbReference type="ARBA" id="ARBA00022490"/>
    </source>
</evidence>
<dbReference type="GO" id="GO:0005634">
    <property type="term" value="C:nucleus"/>
    <property type="evidence" value="ECO:0007669"/>
    <property type="project" value="UniProtKB-SubCell"/>
</dbReference>
<dbReference type="GO" id="GO:0045087">
    <property type="term" value="P:innate immune response"/>
    <property type="evidence" value="ECO:0007669"/>
    <property type="project" value="UniProtKB-KW"/>
</dbReference>
<evidence type="ECO:0000256" key="10">
    <source>
        <dbReference type="ARBA" id="ARBA00023128"/>
    </source>
</evidence>
<evidence type="ECO:0000313" key="14">
    <source>
        <dbReference type="Proteomes" id="UP000752696"/>
    </source>
</evidence>
<evidence type="ECO:0000256" key="5">
    <source>
        <dbReference type="ARBA" id="ARBA00019998"/>
    </source>
</evidence>
<reference evidence="13" key="1">
    <citation type="submission" date="2020-07" db="EMBL/GenBank/DDBJ databases">
        <authorList>
            <person name="Nazaruddin N."/>
        </authorList>
    </citation>
    <scope>NUCLEOTIDE SEQUENCE</scope>
</reference>
<feature type="non-terminal residue" evidence="13">
    <location>
        <position position="1"/>
    </location>
</feature>
<evidence type="ECO:0000256" key="9">
    <source>
        <dbReference type="ARBA" id="ARBA00022946"/>
    </source>
</evidence>
<comment type="similarity">
    <text evidence="4">Belongs to the ECSIT family.</text>
</comment>
<feature type="domain" description="ECSIT C-terminal" evidence="12">
    <location>
        <begin position="240"/>
        <end position="358"/>
    </location>
</feature>
<dbReference type="InterPro" id="IPR010418">
    <property type="entry name" value="ECSIT"/>
</dbReference>
<organism evidence="13 14">
    <name type="scientific">Heterotrigona itama</name>
    <dbReference type="NCBI Taxonomy" id="395501"/>
    <lineage>
        <taxon>Eukaryota</taxon>
        <taxon>Metazoa</taxon>
        <taxon>Ecdysozoa</taxon>
        <taxon>Arthropoda</taxon>
        <taxon>Hexapoda</taxon>
        <taxon>Insecta</taxon>
        <taxon>Pterygota</taxon>
        <taxon>Neoptera</taxon>
        <taxon>Endopterygota</taxon>
        <taxon>Hymenoptera</taxon>
        <taxon>Apocrita</taxon>
        <taxon>Aculeata</taxon>
        <taxon>Apoidea</taxon>
        <taxon>Anthophila</taxon>
        <taxon>Apidae</taxon>
        <taxon>Heterotrigona</taxon>
    </lineage>
</organism>
<evidence type="ECO:0000256" key="1">
    <source>
        <dbReference type="ARBA" id="ARBA00004123"/>
    </source>
</evidence>
<evidence type="ECO:0000256" key="11">
    <source>
        <dbReference type="ARBA" id="ARBA00023242"/>
    </source>
</evidence>
<dbReference type="InterPro" id="IPR029342">
    <property type="entry name" value="ECIST_C"/>
</dbReference>
<gene>
    <name evidence="13" type="ORF">MHI_LOCUS827333</name>
</gene>
<keyword evidence="7" id="KW-0399">Innate immunity</keyword>
<dbReference type="Proteomes" id="UP000752696">
    <property type="component" value="Unassembled WGS sequence"/>
</dbReference>
<keyword evidence="6" id="KW-0963">Cytoplasm</keyword>
<evidence type="ECO:0000259" key="12">
    <source>
        <dbReference type="SMART" id="SM01284"/>
    </source>
</evidence>
<keyword evidence="14" id="KW-1185">Reference proteome</keyword>
<evidence type="ECO:0000313" key="13">
    <source>
        <dbReference type="EMBL" id="CAD1478835.1"/>
    </source>
</evidence>
<sequence>NMNTLMRKIVISLNKLPIIKKHASIQLTIVSNFHNNDILLTKNEPNIDITPHHFNVQVKVKKTFLEIIRIYKRNDVNRKGQLEFIQTALKYMNEFGVHQDIEAYKALLDIFPRGRYVPENKFQIMLYHYPKHQDTALRILNKMEENFVIPDYDVQKMILEIFGKNGLVMKKCFSMFYWLPKFSQLNPWPIPRPTPTDAKVLAEYALKKISSIDVQANITLYKTKDVPDAIDDTWILSSMSKSQQELLAVQPTDKSLMVEGPFSIWVAEYYLNYFVLKGDPIKREVIYGEYDDVSNMKIPFWERHNFKIPVTIHEQDDGVYYAMCASGTSSKDSLLSWIRCLQKTNPILKKIPVVFKLRSLTNEQLCIDDDAKKQISQNADADTTEK</sequence>
<evidence type="ECO:0000256" key="4">
    <source>
        <dbReference type="ARBA" id="ARBA00007674"/>
    </source>
</evidence>
<dbReference type="GO" id="GO:0007178">
    <property type="term" value="P:cell surface receptor protein serine/threonine kinase signaling pathway"/>
    <property type="evidence" value="ECO:0007669"/>
    <property type="project" value="TreeGrafter"/>
</dbReference>
<proteinExistence type="inferred from homology"/>
<dbReference type="SMART" id="SM01284">
    <property type="entry name" value="ECSIT_Cterm"/>
    <property type="match status" value="1"/>
</dbReference>
<dbReference type="EMBL" id="CAJDYZ010011072">
    <property type="protein sequence ID" value="CAD1478835.1"/>
    <property type="molecule type" value="Genomic_DNA"/>
</dbReference>
<keyword evidence="9" id="KW-0809">Transit peptide</keyword>
<accession>A0A6V7HFC9</accession>